<dbReference type="InterPro" id="IPR025164">
    <property type="entry name" value="Toastrack_DUF4097"/>
</dbReference>
<feature type="domain" description="DUF4097" evidence="2">
    <location>
        <begin position="127"/>
        <end position="219"/>
    </location>
</feature>
<evidence type="ECO:0000259" key="2">
    <source>
        <dbReference type="Pfam" id="PF13349"/>
    </source>
</evidence>
<dbReference type="EMBL" id="JAVFKM010000001">
    <property type="protein sequence ID" value="MEF3112185.1"/>
    <property type="molecule type" value="Genomic_DNA"/>
</dbReference>
<gene>
    <name evidence="3" type="ORF">RB636_03050</name>
</gene>
<comment type="caution">
    <text evidence="3">The sequence shown here is derived from an EMBL/GenBank/DDBJ whole genome shotgun (WGS) entry which is preliminary data.</text>
</comment>
<dbReference type="RefSeq" id="WP_331785223.1">
    <property type="nucleotide sequence ID" value="NZ_JAVFKM010000001.1"/>
</dbReference>
<dbReference type="Pfam" id="PF13349">
    <property type="entry name" value="DUF4097"/>
    <property type="match status" value="1"/>
</dbReference>
<evidence type="ECO:0000313" key="4">
    <source>
        <dbReference type="Proteomes" id="UP001348265"/>
    </source>
</evidence>
<dbReference type="Proteomes" id="UP001348265">
    <property type="component" value="Unassembled WGS sequence"/>
</dbReference>
<keyword evidence="4" id="KW-1185">Reference proteome</keyword>
<evidence type="ECO:0000256" key="1">
    <source>
        <dbReference type="SAM" id="MobiDB-lite"/>
    </source>
</evidence>
<evidence type="ECO:0000313" key="3">
    <source>
        <dbReference type="EMBL" id="MEF3112185.1"/>
    </source>
</evidence>
<organism evidence="3 4">
    <name type="scientific">Streptomyces chrestomyceticus</name>
    <dbReference type="NCBI Taxonomy" id="68185"/>
    <lineage>
        <taxon>Bacteria</taxon>
        <taxon>Bacillati</taxon>
        <taxon>Actinomycetota</taxon>
        <taxon>Actinomycetes</taxon>
        <taxon>Kitasatosporales</taxon>
        <taxon>Streptomycetaceae</taxon>
        <taxon>Streptomyces</taxon>
    </lineage>
</organism>
<feature type="region of interest" description="Disordered" evidence="1">
    <location>
        <begin position="193"/>
        <end position="228"/>
    </location>
</feature>
<name>A0ABU7WKY5_9ACTN</name>
<accession>A0ABU7WKY5</accession>
<sequence length="228" mass="23446">MTTSEESRTEKRDFAYSGKKLSIRAANSSVRLKAGDGDGTVRVQRTLKGKAGDADNSEWSLEGSTLTLRTDCHGISLSCEAAYTVSVPKGAAVEVTSTAGPVSATGLGQPLDLHVKDASAEVEKISGKLGVTVSGGNVTATDLTSGDFSATTTNGRVKATFAAAPRKVTASAGNGNVNVTLPKGGETYRVTAKATNGQSHSAVPDTKGSDRTLDLRSQNGSVRVDRAQ</sequence>
<reference evidence="3 4" key="1">
    <citation type="submission" date="2023-08" db="EMBL/GenBank/DDBJ databases">
        <authorList>
            <person name="Sharma P."/>
            <person name="Verma V."/>
            <person name="Mohan M.K."/>
            <person name="Dubey A.K."/>
        </authorList>
    </citation>
    <scope>NUCLEOTIDE SEQUENCE [LARGE SCALE GENOMIC DNA]</scope>
    <source>
        <strain evidence="3 4">ADP4</strain>
    </source>
</reference>
<proteinExistence type="predicted"/>
<protein>
    <submittedName>
        <fullName evidence="3">DUF4097 family beta strand repeat-containing protein</fullName>
    </submittedName>
</protein>